<dbReference type="PROSITE" id="PS50172">
    <property type="entry name" value="BRCT"/>
    <property type="match status" value="1"/>
</dbReference>
<evidence type="ECO:0000256" key="4">
    <source>
        <dbReference type="SAM" id="MobiDB-lite"/>
    </source>
</evidence>
<dbReference type="STRING" id="282301.A0A267FS77"/>
<feature type="region of interest" description="Disordered" evidence="4">
    <location>
        <begin position="391"/>
        <end position="423"/>
    </location>
</feature>
<evidence type="ECO:0000313" key="7">
    <source>
        <dbReference type="Proteomes" id="UP000215902"/>
    </source>
</evidence>
<feature type="region of interest" description="Disordered" evidence="4">
    <location>
        <begin position="343"/>
        <end position="370"/>
    </location>
</feature>
<feature type="non-terminal residue" evidence="6">
    <location>
        <position position="1"/>
    </location>
</feature>
<evidence type="ECO:0000256" key="1">
    <source>
        <dbReference type="ARBA" id="ARBA00004123"/>
    </source>
</evidence>
<feature type="compositionally biased region" description="Acidic residues" evidence="4">
    <location>
        <begin position="116"/>
        <end position="125"/>
    </location>
</feature>
<dbReference type="PANTHER" id="PTHR15321">
    <property type="entry name" value="TUMOR SUPPRESSOR P53-BINDING PROTEIN 1"/>
    <property type="match status" value="1"/>
</dbReference>
<evidence type="ECO:0000256" key="3">
    <source>
        <dbReference type="ARBA" id="ARBA00023242"/>
    </source>
</evidence>
<dbReference type="InterPro" id="IPR001357">
    <property type="entry name" value="BRCT_dom"/>
</dbReference>
<gene>
    <name evidence="6" type="ORF">BOX15_Mlig019174g1</name>
</gene>
<dbReference type="EMBL" id="NIVC01000843">
    <property type="protein sequence ID" value="PAA76084.1"/>
    <property type="molecule type" value="Genomic_DNA"/>
</dbReference>
<feature type="compositionally biased region" description="Low complexity" evidence="4">
    <location>
        <begin position="89"/>
        <end position="100"/>
    </location>
</feature>
<proteinExistence type="predicted"/>
<feature type="compositionally biased region" description="Low complexity" evidence="4">
    <location>
        <begin position="264"/>
        <end position="275"/>
    </location>
</feature>
<keyword evidence="2" id="KW-0227">DNA damage</keyword>
<protein>
    <recommendedName>
        <fullName evidence="5">BRCT domain-containing protein</fullName>
    </recommendedName>
</protein>
<dbReference type="InterPro" id="IPR036420">
    <property type="entry name" value="BRCT_dom_sf"/>
</dbReference>
<feature type="region of interest" description="Disordered" evidence="4">
    <location>
        <begin position="1"/>
        <end position="49"/>
    </location>
</feature>
<feature type="compositionally biased region" description="Polar residues" evidence="4">
    <location>
        <begin position="30"/>
        <end position="42"/>
    </location>
</feature>
<feature type="compositionally biased region" description="Low complexity" evidence="4">
    <location>
        <begin position="139"/>
        <end position="156"/>
    </location>
</feature>
<evidence type="ECO:0000256" key="2">
    <source>
        <dbReference type="ARBA" id="ARBA00022763"/>
    </source>
</evidence>
<feature type="compositionally biased region" description="Low complexity" evidence="4">
    <location>
        <begin position="675"/>
        <end position="697"/>
    </location>
</feature>
<feature type="compositionally biased region" description="Pro residues" evidence="4">
    <location>
        <begin position="250"/>
        <end position="263"/>
    </location>
</feature>
<reference evidence="6 7" key="1">
    <citation type="submission" date="2017-06" db="EMBL/GenBank/DDBJ databases">
        <title>A platform for efficient transgenesis in Macrostomum lignano, a flatworm model organism for stem cell research.</title>
        <authorList>
            <person name="Berezikov E."/>
        </authorList>
    </citation>
    <scope>NUCLEOTIDE SEQUENCE [LARGE SCALE GENOMIC DNA]</scope>
    <source>
        <strain evidence="6">DV1</strain>
        <tissue evidence="6">Whole organism</tissue>
    </source>
</reference>
<dbReference type="OrthoDB" id="129353at2759"/>
<feature type="domain" description="BRCT" evidence="5">
    <location>
        <begin position="763"/>
        <end position="879"/>
    </location>
</feature>
<keyword evidence="7" id="KW-1185">Reference proteome</keyword>
<dbReference type="GO" id="GO:0042393">
    <property type="term" value="F:histone binding"/>
    <property type="evidence" value="ECO:0007669"/>
    <property type="project" value="TreeGrafter"/>
</dbReference>
<comment type="subcellular location">
    <subcellularLocation>
        <location evidence="1">Nucleus</location>
    </subcellularLocation>
</comment>
<accession>A0A267FS77</accession>
<comment type="caution">
    <text evidence="6">The sequence shown here is derived from an EMBL/GenBank/DDBJ whole genome shotgun (WGS) entry which is preliminary data.</text>
</comment>
<dbReference type="CDD" id="cd17745">
    <property type="entry name" value="BRCT_p53bp1_rpt1"/>
    <property type="match status" value="1"/>
</dbReference>
<dbReference type="GO" id="GO:0045944">
    <property type="term" value="P:positive regulation of transcription by RNA polymerase II"/>
    <property type="evidence" value="ECO:0007669"/>
    <property type="project" value="TreeGrafter"/>
</dbReference>
<keyword evidence="3" id="KW-0539">Nucleus</keyword>
<dbReference type="GO" id="GO:0005634">
    <property type="term" value="C:nucleus"/>
    <property type="evidence" value="ECO:0007669"/>
    <property type="project" value="UniProtKB-SubCell"/>
</dbReference>
<dbReference type="SUPFAM" id="SSF52113">
    <property type="entry name" value="BRCT domain"/>
    <property type="match status" value="1"/>
</dbReference>
<feature type="compositionally biased region" description="Polar residues" evidence="4">
    <location>
        <begin position="187"/>
        <end position="197"/>
    </location>
</feature>
<feature type="compositionally biased region" description="Polar residues" evidence="4">
    <location>
        <begin position="218"/>
        <end position="236"/>
    </location>
</feature>
<dbReference type="Gene3D" id="3.40.50.10190">
    <property type="entry name" value="BRCT domain"/>
    <property type="match status" value="2"/>
</dbReference>
<feature type="compositionally biased region" description="Low complexity" evidence="4">
    <location>
        <begin position="1"/>
        <end position="17"/>
    </location>
</feature>
<dbReference type="Proteomes" id="UP000215902">
    <property type="component" value="Unassembled WGS sequence"/>
</dbReference>
<evidence type="ECO:0000259" key="5">
    <source>
        <dbReference type="PROSITE" id="PS50172"/>
    </source>
</evidence>
<feature type="compositionally biased region" description="Low complexity" evidence="4">
    <location>
        <begin position="361"/>
        <end position="370"/>
    </location>
</feature>
<feature type="compositionally biased region" description="Polar residues" evidence="4">
    <location>
        <begin position="396"/>
        <end position="420"/>
    </location>
</feature>
<organism evidence="6 7">
    <name type="scientific">Macrostomum lignano</name>
    <dbReference type="NCBI Taxonomy" id="282301"/>
    <lineage>
        <taxon>Eukaryota</taxon>
        <taxon>Metazoa</taxon>
        <taxon>Spiralia</taxon>
        <taxon>Lophotrochozoa</taxon>
        <taxon>Platyhelminthes</taxon>
        <taxon>Rhabditophora</taxon>
        <taxon>Macrostomorpha</taxon>
        <taxon>Macrostomida</taxon>
        <taxon>Macrostomidae</taxon>
        <taxon>Macrostomum</taxon>
    </lineage>
</organism>
<feature type="region of interest" description="Disordered" evidence="4">
    <location>
        <begin position="70"/>
        <end position="275"/>
    </location>
</feature>
<dbReference type="InterPro" id="IPR047252">
    <property type="entry name" value="TP53BP1-like"/>
</dbReference>
<dbReference type="PANTHER" id="PTHR15321:SF3">
    <property type="entry name" value="TP53-BINDING PROTEIN 1"/>
    <property type="match status" value="1"/>
</dbReference>
<dbReference type="GO" id="GO:0000077">
    <property type="term" value="P:DNA damage checkpoint signaling"/>
    <property type="evidence" value="ECO:0007669"/>
    <property type="project" value="TreeGrafter"/>
</dbReference>
<feature type="region of interest" description="Disordered" evidence="4">
    <location>
        <begin position="610"/>
        <end position="759"/>
    </location>
</feature>
<dbReference type="AlphaFoldDB" id="A0A267FS77"/>
<dbReference type="InterPro" id="IPR047249">
    <property type="entry name" value="BRCT_p53bp1-like_rpt1"/>
</dbReference>
<feature type="compositionally biased region" description="Pro residues" evidence="4">
    <location>
        <begin position="198"/>
        <end position="209"/>
    </location>
</feature>
<feature type="compositionally biased region" description="Low complexity" evidence="4">
    <location>
        <begin position="610"/>
        <end position="626"/>
    </location>
</feature>
<name>A0A267FS77_9PLAT</name>
<sequence length="1001" mass="105629">DYPPQSSEESSSSLLFSVPQTLGPTPPLRCSTNATTSSNEVTTDFEVSYDHTASQAVEVAEDLPASEEAAAAAYALPSGQELPGNRLDSASGSSGSNSGAKETPAPIVHASRLGDKEDEEKDDEATAPNQHQPPQLLVGATTASTSDGATRTRSTAFCASETSSDCDYRQPSYFVGSDPPIVIDSGPESQARQQQQILPPPPPPPPPPSGGNRKRACNTGSGTDAGLSDQSGSSNTPRSGRKRQKQQQQPPQPQPPPPSPPPRQSTSSTNSSLFSSASMASSAAALAGGNPEAFLWRSGALAPGQYNCVMLMFPQAIAREAIPRLKSAIDGWLGHQGVSVSELPLTSERPSERTDNGYEGDNSSNSTSSHAVATAAAAAAAVRRSDVANFGGDTGSAPTQLNTASSCSTAGRQQAASDSTPGFVPRMAIAHGAATAAENANPSIIATNSSGTDDASSRQVYALWRADRFYYAGRIVSTEPHGAEPVEPFRIAFDDGSVAPSVQFNQIVWHSLLPVGTRVCADPASTGNFTNGYEILRHISPASSDMSSLVYLVKHQSTGQTVALPRGGVALTKSSARSLLANGPDSRCSPGELSASSIRDLSSDVVLETSNGATSTTNSNSNSVANQRTQRVRKERPLRGSWLPEPPASVCAPDRPGSGRKLGSANKRRQGGGTPSTPRTPSSAAAVPVASTSAATPRGVRRQLPEPEAAAVSPVSRRSIDEEVNLSSLPMSPPPRRSPRRGLKQQQQQQSVAAGSDSRGPILDSHLFAGYTFLISNSPCPVDDAQLPADVLARQNRARDLFDHVWLERQLVRGGGKLFADKLTSDNLHNQPLILLSPNFSRSVKFLLCLTARVPCLSTLWVTDSCSRGALQPVDSYRHVRGWDSLNNRLVPWSAESILPVQPVFNRQLLVIVVSDDAEFLARCTDLLQAAGANVKPVQPRLVANLTAADVAGVGDRLAWLDEQSCPMSVPRCLLQLGCRPMPRDYYVSCVVCGKQLPIDN</sequence>
<evidence type="ECO:0000313" key="6">
    <source>
        <dbReference type="EMBL" id="PAA76084.1"/>
    </source>
</evidence>